<protein>
    <submittedName>
        <fullName evidence="2">Uncharacterized protein</fullName>
    </submittedName>
</protein>
<comment type="caution">
    <text evidence="2">The sequence shown here is derived from an EMBL/GenBank/DDBJ whole genome shotgun (WGS) entry which is preliminary data.</text>
</comment>
<dbReference type="EMBL" id="JAHMHR010000013">
    <property type="protein sequence ID" value="KAK1688070.1"/>
    <property type="molecule type" value="Genomic_DNA"/>
</dbReference>
<accession>A0AAJ0ASL6</accession>
<gene>
    <name evidence="2" type="ORF">BDP55DRAFT_76502</name>
</gene>
<evidence type="ECO:0000313" key="3">
    <source>
        <dbReference type="Proteomes" id="UP001224890"/>
    </source>
</evidence>
<evidence type="ECO:0000256" key="1">
    <source>
        <dbReference type="SAM" id="MobiDB-lite"/>
    </source>
</evidence>
<evidence type="ECO:0000313" key="2">
    <source>
        <dbReference type="EMBL" id="KAK1688070.1"/>
    </source>
</evidence>
<dbReference type="RefSeq" id="XP_060431765.1">
    <property type="nucleotide sequence ID" value="XM_060580930.1"/>
</dbReference>
<dbReference type="AlphaFoldDB" id="A0AAJ0ASL6"/>
<organism evidence="2 3">
    <name type="scientific">Colletotrichum godetiae</name>
    <dbReference type="NCBI Taxonomy" id="1209918"/>
    <lineage>
        <taxon>Eukaryota</taxon>
        <taxon>Fungi</taxon>
        <taxon>Dikarya</taxon>
        <taxon>Ascomycota</taxon>
        <taxon>Pezizomycotina</taxon>
        <taxon>Sordariomycetes</taxon>
        <taxon>Hypocreomycetidae</taxon>
        <taxon>Glomerellales</taxon>
        <taxon>Glomerellaceae</taxon>
        <taxon>Colletotrichum</taxon>
        <taxon>Colletotrichum acutatum species complex</taxon>
    </lineage>
</organism>
<sequence>MKVVFSLATLAVVPWSTGVGRWELGRCFVAKLGPFVYFLPFWYSWGSSGEPQFGTRGGYFVMYYEPGRVSRSCDKKSKREEIGREPLFLKHRENREQERKRRRGLGCGSGWRFSA</sequence>
<proteinExistence type="predicted"/>
<dbReference type="Proteomes" id="UP001224890">
    <property type="component" value="Unassembled WGS sequence"/>
</dbReference>
<dbReference type="GeneID" id="85465456"/>
<name>A0AAJ0ASL6_9PEZI</name>
<keyword evidence="3" id="KW-1185">Reference proteome</keyword>
<feature type="region of interest" description="Disordered" evidence="1">
    <location>
        <begin position="93"/>
        <end position="115"/>
    </location>
</feature>
<reference evidence="2" key="1">
    <citation type="submission" date="2021-06" db="EMBL/GenBank/DDBJ databases">
        <title>Comparative genomics, transcriptomics and evolutionary studies reveal genomic signatures of adaptation to plant cell wall in hemibiotrophic fungi.</title>
        <authorList>
            <consortium name="DOE Joint Genome Institute"/>
            <person name="Baroncelli R."/>
            <person name="Diaz J.F."/>
            <person name="Benocci T."/>
            <person name="Peng M."/>
            <person name="Battaglia E."/>
            <person name="Haridas S."/>
            <person name="Andreopoulos W."/>
            <person name="Labutti K."/>
            <person name="Pangilinan J."/>
            <person name="Floch G.L."/>
            <person name="Makela M.R."/>
            <person name="Henrissat B."/>
            <person name="Grigoriev I.V."/>
            <person name="Crouch J.A."/>
            <person name="De Vries R.P."/>
            <person name="Sukno S.A."/>
            <person name="Thon M.R."/>
        </authorList>
    </citation>
    <scope>NUCLEOTIDE SEQUENCE</scope>
    <source>
        <strain evidence="2">CBS 193.32</strain>
    </source>
</reference>